<dbReference type="AlphaFoldDB" id="A0A5K8AJR0"/>
<dbReference type="PROSITE" id="PS00137">
    <property type="entry name" value="SUBTILASE_HIS"/>
    <property type="match status" value="1"/>
</dbReference>
<evidence type="ECO:0000256" key="1">
    <source>
        <dbReference type="ARBA" id="ARBA00011073"/>
    </source>
</evidence>
<accession>A0A5K8AJR0</accession>
<dbReference type="SUPFAM" id="SSF52743">
    <property type="entry name" value="Subtilisin-like"/>
    <property type="match status" value="1"/>
</dbReference>
<dbReference type="InterPro" id="IPR000601">
    <property type="entry name" value="PKD_dom"/>
</dbReference>
<dbReference type="InterPro" id="IPR023827">
    <property type="entry name" value="Peptidase_S8_Asp-AS"/>
</dbReference>
<dbReference type="InterPro" id="IPR000209">
    <property type="entry name" value="Peptidase_S8/S53_dom"/>
</dbReference>
<evidence type="ECO:0000313" key="10">
    <source>
        <dbReference type="EMBL" id="BBO92756.1"/>
    </source>
</evidence>
<dbReference type="PANTHER" id="PTHR43806:SF11">
    <property type="entry name" value="CEREVISIN-RELATED"/>
    <property type="match status" value="1"/>
</dbReference>
<dbReference type="InterPro" id="IPR035986">
    <property type="entry name" value="PKD_dom_sf"/>
</dbReference>
<dbReference type="GO" id="GO:0007156">
    <property type="term" value="P:homophilic cell adhesion via plasma membrane adhesion molecules"/>
    <property type="evidence" value="ECO:0007669"/>
    <property type="project" value="InterPro"/>
</dbReference>
<dbReference type="Gene3D" id="3.40.50.200">
    <property type="entry name" value="Peptidase S8/S53 domain"/>
    <property type="match status" value="1"/>
</dbReference>
<dbReference type="Pfam" id="PF00082">
    <property type="entry name" value="Peptidase_S8"/>
    <property type="match status" value="1"/>
</dbReference>
<organism evidence="10 11">
    <name type="scientific">Desulfosarcina ovata subsp. ovata</name>
    <dbReference type="NCBI Taxonomy" id="2752305"/>
    <lineage>
        <taxon>Bacteria</taxon>
        <taxon>Pseudomonadati</taxon>
        <taxon>Thermodesulfobacteriota</taxon>
        <taxon>Desulfobacteria</taxon>
        <taxon>Desulfobacterales</taxon>
        <taxon>Desulfosarcinaceae</taxon>
        <taxon>Desulfosarcina</taxon>
    </lineage>
</organism>
<evidence type="ECO:0000313" key="11">
    <source>
        <dbReference type="Proteomes" id="UP000422108"/>
    </source>
</evidence>
<dbReference type="GO" id="GO:0006508">
    <property type="term" value="P:proteolysis"/>
    <property type="evidence" value="ECO:0007669"/>
    <property type="project" value="UniProtKB-KW"/>
</dbReference>
<dbReference type="Proteomes" id="UP000422108">
    <property type="component" value="Chromosome"/>
</dbReference>
<feature type="domain" description="PKD" evidence="8">
    <location>
        <begin position="52"/>
        <end position="138"/>
    </location>
</feature>
<feature type="active site" description="Charge relay system" evidence="5">
    <location>
        <position position="544"/>
    </location>
</feature>
<dbReference type="InterPro" id="IPR015500">
    <property type="entry name" value="Peptidase_S8_subtilisin-rel"/>
</dbReference>
<evidence type="ECO:0000259" key="9">
    <source>
        <dbReference type="PROSITE" id="PS50268"/>
    </source>
</evidence>
<feature type="compositionally biased region" description="Acidic residues" evidence="7">
    <location>
        <begin position="573"/>
        <end position="589"/>
    </location>
</feature>
<dbReference type="Pfam" id="PF18911">
    <property type="entry name" value="PKD_4"/>
    <property type="match status" value="2"/>
</dbReference>
<feature type="region of interest" description="Disordered" evidence="7">
    <location>
        <begin position="36"/>
        <end position="57"/>
    </location>
</feature>
<dbReference type="GO" id="GO:0005509">
    <property type="term" value="F:calcium ion binding"/>
    <property type="evidence" value="ECO:0007669"/>
    <property type="project" value="InterPro"/>
</dbReference>
<dbReference type="InterPro" id="IPR002126">
    <property type="entry name" value="Cadherin-like_dom"/>
</dbReference>
<keyword evidence="2 5" id="KW-0645">Protease</keyword>
<feature type="active site" description="Charge relay system" evidence="5">
    <location>
        <position position="596"/>
    </location>
</feature>
<dbReference type="PANTHER" id="PTHR43806">
    <property type="entry name" value="PEPTIDASE S8"/>
    <property type="match status" value="1"/>
</dbReference>
<proteinExistence type="inferred from homology"/>
<dbReference type="GO" id="GO:0004252">
    <property type="term" value="F:serine-type endopeptidase activity"/>
    <property type="evidence" value="ECO:0007669"/>
    <property type="project" value="UniProtKB-UniRule"/>
</dbReference>
<gene>
    <name evidence="10" type="ORF">DSCOOX_59360</name>
</gene>
<evidence type="ECO:0000256" key="5">
    <source>
        <dbReference type="PROSITE-ProRule" id="PRU01240"/>
    </source>
</evidence>
<keyword evidence="4 5" id="KW-0720">Serine protease</keyword>
<name>A0A5K8AJR0_9BACT</name>
<evidence type="ECO:0000256" key="4">
    <source>
        <dbReference type="ARBA" id="ARBA00022825"/>
    </source>
</evidence>
<keyword evidence="3 5" id="KW-0378">Hydrolase</keyword>
<dbReference type="PRINTS" id="PR00723">
    <property type="entry name" value="SUBTILISIN"/>
</dbReference>
<dbReference type="PROSITE" id="PS00138">
    <property type="entry name" value="SUBTILASE_SER"/>
    <property type="match status" value="1"/>
</dbReference>
<dbReference type="PROSITE" id="PS50093">
    <property type="entry name" value="PKD"/>
    <property type="match status" value="2"/>
</dbReference>
<dbReference type="PROSITE" id="PS51892">
    <property type="entry name" value="SUBTILASE"/>
    <property type="match status" value="1"/>
</dbReference>
<dbReference type="Gene3D" id="2.60.120.380">
    <property type="match status" value="1"/>
</dbReference>
<feature type="active site" description="Charge relay system" evidence="5">
    <location>
        <position position="779"/>
    </location>
</feature>
<feature type="region of interest" description="Disordered" evidence="7">
    <location>
        <begin position="573"/>
        <end position="593"/>
    </location>
</feature>
<dbReference type="GO" id="GO:0016020">
    <property type="term" value="C:membrane"/>
    <property type="evidence" value="ECO:0007669"/>
    <property type="project" value="InterPro"/>
</dbReference>
<dbReference type="PROSITE" id="PS51257">
    <property type="entry name" value="PROKAR_LIPOPROTEIN"/>
    <property type="match status" value="1"/>
</dbReference>
<dbReference type="SUPFAM" id="SSF49299">
    <property type="entry name" value="PKD domain"/>
    <property type="match status" value="2"/>
</dbReference>
<dbReference type="Gene3D" id="2.60.40.10">
    <property type="entry name" value="Immunoglobulins"/>
    <property type="match status" value="2"/>
</dbReference>
<dbReference type="RefSeq" id="WP_162459171.1">
    <property type="nucleotide sequence ID" value="NZ_AP021879.1"/>
</dbReference>
<dbReference type="CDD" id="cd00146">
    <property type="entry name" value="PKD"/>
    <property type="match status" value="2"/>
</dbReference>
<dbReference type="EMBL" id="AP021879">
    <property type="protein sequence ID" value="BBO92756.1"/>
    <property type="molecule type" value="Genomic_DNA"/>
</dbReference>
<comment type="similarity">
    <text evidence="1 5 6">Belongs to the peptidase S8 family.</text>
</comment>
<evidence type="ECO:0000256" key="6">
    <source>
        <dbReference type="RuleBase" id="RU003355"/>
    </source>
</evidence>
<dbReference type="PROSITE" id="PS00136">
    <property type="entry name" value="SUBTILASE_ASP"/>
    <property type="match status" value="1"/>
</dbReference>
<dbReference type="InterPro" id="IPR050131">
    <property type="entry name" value="Peptidase_S8_subtilisin-like"/>
</dbReference>
<evidence type="ECO:0000259" key="8">
    <source>
        <dbReference type="PROSITE" id="PS50093"/>
    </source>
</evidence>
<dbReference type="SMART" id="SM00089">
    <property type="entry name" value="PKD"/>
    <property type="match status" value="2"/>
</dbReference>
<evidence type="ECO:0008006" key="12">
    <source>
        <dbReference type="Google" id="ProtNLM"/>
    </source>
</evidence>
<evidence type="ECO:0000256" key="3">
    <source>
        <dbReference type="ARBA" id="ARBA00022801"/>
    </source>
</evidence>
<evidence type="ECO:0000256" key="7">
    <source>
        <dbReference type="SAM" id="MobiDB-lite"/>
    </source>
</evidence>
<dbReference type="InterPro" id="IPR022409">
    <property type="entry name" value="PKD/Chitinase_dom"/>
</dbReference>
<dbReference type="InterPro" id="IPR023828">
    <property type="entry name" value="Peptidase_S8_Ser-AS"/>
</dbReference>
<sequence length="1073" mass="112563">MCSQREKLSLFCVEWVKRLPWLILIVLVLGCGGGGGNGGDSEKTEEETGQTPTAAFSVSSDSGVIPFSVTFDASASTDTDGSIVQYDWQFGDGGTGDGVSVSHTYSESGTYTAQLTVTDDDGLTGTQSREIVAEEAETDQAPTAAFSVSSDSGVIPFSVTFDASASTDADGSIVQYDWQFGDGGTGDGVSVSHTYSESGTYTAQLTVTDDDGLTGTQSREIVAENQSSQTYTISGTVTSAEYVVADSDVNDTSTTPVSNDTFDEAQAITAPATVSGYVNVAGAGNYGNSMVQGDPDDYFQVALTEEMTITLYMVEDPQSCELTLYLYDSDQSLVDAAAIDDQSSYTSLTIPQSATYFVRVQAVSYSTIQTATGYTLTLGRGSSSTAQSYLRLSDDFIPGEVLVRFEDQADASVSAFSDETGGLSTMGLTTAADGASRDRLLRRSGSIDRAACFEKLGIDQAFERSIAPGKMGSEIQTKMETLWLVRAVRKQSGVLYAEPNYVRKACTVPDDAYYSYQWHYPLINLPDAWEITTGSNDVVVAVVDTGVLLSHPDLSDQLVDGYDFISDADMALDGDGVDDDPDDPGDQDSVDGSSFHGTHVAGTIAAASNNGTGVAGIAWNTKIMPLRALGYGGGTSYDIIQAVKYAAGLATDYDGVQIDQAVDVINLSLSGESYSQTEAAVFQEVREQGVIVVAAAGNSGTTEKMYPAAYDGVISVSAVTIDETIASYSNTGSTIDIAAPGGSSTDTNGDGYMDGVLSTIGDDSSGTIEMGYAFSIGTSMAAPHVSGVVALMKAVYPEMTPDEFDALLQGGYLTQDLGDTDWDSQFGYGLINAYKAVLIAQEGQSSGGIPAILSVSPDNLSFGSTLSSATVTVENGGNPDEELTIIGTTTDASWLSVQPSGDVDEQGLGTYTVSVDRDGLADGTYSGNITFESSENQAVVSAVMQVGTTTETSDGGYHYILLLDADTNETMAQVDSAGDNGVYTYSFSGLSYGDTYVIYAGTDPNNDMYICSEGEICGAYLSLDDPTVLTVQSDMENIDFSTDVIVNMSSAAIAEEALDRLPLQVGKLKGVVK</sequence>
<evidence type="ECO:0000256" key="2">
    <source>
        <dbReference type="ARBA" id="ARBA00022670"/>
    </source>
</evidence>
<dbReference type="InterPro" id="IPR013783">
    <property type="entry name" value="Ig-like_fold"/>
</dbReference>
<feature type="domain" description="Cadherin" evidence="9">
    <location>
        <begin position="106"/>
        <end position="258"/>
    </location>
</feature>
<dbReference type="InterPro" id="IPR022398">
    <property type="entry name" value="Peptidase_S8_His-AS"/>
</dbReference>
<protein>
    <recommendedName>
        <fullName evidence="12">PKD domain-containing protein</fullName>
    </recommendedName>
</protein>
<reference evidence="10 11" key="1">
    <citation type="submission" date="2019-11" db="EMBL/GenBank/DDBJ databases">
        <title>Comparative genomics of hydrocarbon-degrading Desulfosarcina strains.</title>
        <authorList>
            <person name="Watanabe M."/>
            <person name="Kojima H."/>
            <person name="Fukui M."/>
        </authorList>
    </citation>
    <scope>NUCLEOTIDE SEQUENCE [LARGE SCALE GENOMIC DNA]</scope>
    <source>
        <strain evidence="11">oXyS1</strain>
    </source>
</reference>
<dbReference type="InterPro" id="IPR036852">
    <property type="entry name" value="Peptidase_S8/S53_dom_sf"/>
</dbReference>
<dbReference type="PROSITE" id="PS50268">
    <property type="entry name" value="CADHERIN_2"/>
    <property type="match status" value="1"/>
</dbReference>
<feature type="domain" description="PKD" evidence="8">
    <location>
        <begin position="142"/>
        <end position="230"/>
    </location>
</feature>
<keyword evidence="11" id="KW-1185">Reference proteome</keyword>